<dbReference type="Proteomes" id="UP001159641">
    <property type="component" value="Unassembled WGS sequence"/>
</dbReference>
<feature type="compositionally biased region" description="Low complexity" evidence="1">
    <location>
        <begin position="250"/>
        <end position="265"/>
    </location>
</feature>
<accession>A0AB34GU88</accession>
<comment type="caution">
    <text evidence="2">The sequence shown here is derived from an EMBL/GenBank/DDBJ whole genome shotgun (WGS) entry which is preliminary data.</text>
</comment>
<evidence type="ECO:0000313" key="2">
    <source>
        <dbReference type="EMBL" id="KAJ8781999.1"/>
    </source>
</evidence>
<dbReference type="EMBL" id="JAIQCJ010002136">
    <property type="protein sequence ID" value="KAJ8781999.1"/>
    <property type="molecule type" value="Genomic_DNA"/>
</dbReference>
<reference evidence="2 3" key="1">
    <citation type="submission" date="2022-11" db="EMBL/GenBank/DDBJ databases">
        <title>Whole genome sequence of Eschrichtius robustus ER-17-0199.</title>
        <authorList>
            <person name="Bruniche-Olsen A."/>
            <person name="Black A.N."/>
            <person name="Fields C.J."/>
            <person name="Walden K."/>
            <person name="Dewoody J.A."/>
        </authorList>
    </citation>
    <scope>NUCLEOTIDE SEQUENCE [LARGE SCALE GENOMIC DNA]</scope>
    <source>
        <strain evidence="2">ER-17-0199</strain>
        <tissue evidence="2">Blubber</tissue>
    </source>
</reference>
<organism evidence="2 3">
    <name type="scientific">Eschrichtius robustus</name>
    <name type="common">California gray whale</name>
    <name type="synonym">Eschrichtius gibbosus</name>
    <dbReference type="NCBI Taxonomy" id="9764"/>
    <lineage>
        <taxon>Eukaryota</taxon>
        <taxon>Metazoa</taxon>
        <taxon>Chordata</taxon>
        <taxon>Craniata</taxon>
        <taxon>Vertebrata</taxon>
        <taxon>Euteleostomi</taxon>
        <taxon>Mammalia</taxon>
        <taxon>Eutheria</taxon>
        <taxon>Laurasiatheria</taxon>
        <taxon>Artiodactyla</taxon>
        <taxon>Whippomorpha</taxon>
        <taxon>Cetacea</taxon>
        <taxon>Mysticeti</taxon>
        <taxon>Eschrichtiidae</taxon>
        <taxon>Eschrichtius</taxon>
    </lineage>
</organism>
<keyword evidence="3" id="KW-1185">Reference proteome</keyword>
<feature type="compositionally biased region" description="Basic and acidic residues" evidence="1">
    <location>
        <begin position="267"/>
        <end position="278"/>
    </location>
</feature>
<sequence>MGVRLSLVAEEAERKERRREIGDVGHLQTLVFWWPREVKSSGPRLGRGGEHGPRPGGAVEAPETGSGTGRTARPPGVWGYRKWSLGGPWWPPRLGGPRGSCSEGGQAGVLRAFGRVPLPLGARARSAWAGPGPRKPLWATVRPSQRPPRATGVLPPLAAAAEAGPVTFFRPAQRRHVEPGYPVPRAPEAQRELAVRVQKGTALAGRRSHRRRSPSPEPKSLIGGCGAISQGLRDSGPGLAWPGLAWPGLARPVPSRSVPRAPGPGSRRGEGRTREERS</sequence>
<feature type="region of interest" description="Disordered" evidence="1">
    <location>
        <begin position="127"/>
        <end position="149"/>
    </location>
</feature>
<name>A0AB34GU88_ESCRO</name>
<proteinExistence type="predicted"/>
<evidence type="ECO:0000256" key="1">
    <source>
        <dbReference type="SAM" id="MobiDB-lite"/>
    </source>
</evidence>
<dbReference type="AlphaFoldDB" id="A0AB34GU88"/>
<feature type="region of interest" description="Disordered" evidence="1">
    <location>
        <begin position="171"/>
        <end position="278"/>
    </location>
</feature>
<protein>
    <submittedName>
        <fullName evidence="2">Uncharacterized protein</fullName>
    </submittedName>
</protein>
<gene>
    <name evidence="2" type="ORF">J1605_010512</name>
</gene>
<feature type="region of interest" description="Disordered" evidence="1">
    <location>
        <begin position="39"/>
        <end position="77"/>
    </location>
</feature>
<evidence type="ECO:0000313" key="3">
    <source>
        <dbReference type="Proteomes" id="UP001159641"/>
    </source>
</evidence>